<accession>A0AA42WC83</accession>
<feature type="compositionally biased region" description="Basic and acidic residues" evidence="1">
    <location>
        <begin position="66"/>
        <end position="86"/>
    </location>
</feature>
<evidence type="ECO:0000313" key="2">
    <source>
        <dbReference type="EMBL" id="MDH2052543.1"/>
    </source>
</evidence>
<feature type="compositionally biased region" description="Basic and acidic residues" evidence="1">
    <location>
        <begin position="31"/>
        <end position="43"/>
    </location>
</feature>
<dbReference type="Proteomes" id="UP001161276">
    <property type="component" value="Unassembled WGS sequence"/>
</dbReference>
<feature type="compositionally biased region" description="Low complexity" evidence="1">
    <location>
        <begin position="194"/>
        <end position="216"/>
    </location>
</feature>
<feature type="region of interest" description="Disordered" evidence="1">
    <location>
        <begin position="1"/>
        <end position="103"/>
    </location>
</feature>
<dbReference type="EMBL" id="JAOCKG010000008">
    <property type="protein sequence ID" value="MDH2052543.1"/>
    <property type="molecule type" value="Genomic_DNA"/>
</dbReference>
<sequence length="244" mass="26817">MDLDQVLNGSGEGEPQQDATPAAPPVTEPAPEPKGETPAEPKQAEPATGEPPAPGHEKSVPLSALEAERKQRQDWKEKAIRLEEQLKAAQAPQGQQQAQQPPTHIPVEDVIINERLNMSEMMLRQTHADVDEKIDRFKQELDRNPALSAELKRQTHPYKWAYEYASRLQLMDEIGSDPNAYREKLKEQVKAELAQQAPAHTEQPAAAAAPAPRIPQSLATAHSVGARTAPSWTGPTPLDNILKT</sequence>
<comment type="caution">
    <text evidence="2">The sequence shown here is derived from an EMBL/GenBank/DDBJ whole genome shotgun (WGS) entry which is preliminary data.</text>
</comment>
<protein>
    <submittedName>
        <fullName evidence="2">Uncharacterized protein</fullName>
    </submittedName>
</protein>
<feature type="region of interest" description="Disordered" evidence="1">
    <location>
        <begin position="192"/>
        <end position="244"/>
    </location>
</feature>
<reference evidence="2" key="1">
    <citation type="submission" date="2022-09" db="EMBL/GenBank/DDBJ databases">
        <title>Intensive care unit water sources are persistently colonized with multi-drug resistant bacteria and are the site of extensive horizontal gene transfer of antibiotic resistance genes.</title>
        <authorList>
            <person name="Diorio-Toth L."/>
        </authorList>
    </citation>
    <scope>NUCLEOTIDE SEQUENCE</scope>
    <source>
        <strain evidence="2">GD03676</strain>
    </source>
</reference>
<feature type="compositionally biased region" description="Low complexity" evidence="1">
    <location>
        <begin position="88"/>
        <end position="102"/>
    </location>
</feature>
<gene>
    <name evidence="2" type="ORF">N5K24_19220</name>
</gene>
<organism evidence="2 3">
    <name type="scientific">Achromobacter marplatensis</name>
    <dbReference type="NCBI Taxonomy" id="470868"/>
    <lineage>
        <taxon>Bacteria</taxon>
        <taxon>Pseudomonadati</taxon>
        <taxon>Pseudomonadota</taxon>
        <taxon>Betaproteobacteria</taxon>
        <taxon>Burkholderiales</taxon>
        <taxon>Alcaligenaceae</taxon>
        <taxon>Achromobacter</taxon>
    </lineage>
</organism>
<dbReference type="AlphaFoldDB" id="A0AA42WC83"/>
<dbReference type="RefSeq" id="WP_280028036.1">
    <property type="nucleotide sequence ID" value="NZ_JAOCKG010000008.1"/>
</dbReference>
<name>A0AA42WC83_9BURK</name>
<evidence type="ECO:0000313" key="3">
    <source>
        <dbReference type="Proteomes" id="UP001161276"/>
    </source>
</evidence>
<proteinExistence type="predicted"/>
<evidence type="ECO:0000256" key="1">
    <source>
        <dbReference type="SAM" id="MobiDB-lite"/>
    </source>
</evidence>